<proteinExistence type="predicted"/>
<name>A0AAD4S3D1_9MAGN</name>
<dbReference type="Proteomes" id="UP001202328">
    <property type="component" value="Unassembled WGS sequence"/>
</dbReference>
<comment type="caution">
    <text evidence="1">The sequence shown here is derived from an EMBL/GenBank/DDBJ whole genome shotgun (WGS) entry which is preliminary data.</text>
</comment>
<dbReference type="EMBL" id="JAJJMB010014681">
    <property type="protein sequence ID" value="KAI3858968.1"/>
    <property type="molecule type" value="Genomic_DNA"/>
</dbReference>
<gene>
    <name evidence="1" type="ORF">MKW98_028701</name>
</gene>
<sequence length="93" mass="10806">MIRNQPLPSVFFCILMNQFVHESTDFSSYAGIIKDCTYQNIKWSSKSIVESDTLFFLQNLVYCSQSRRLLLTVLGFVNFLEFIRHSLDSGNNK</sequence>
<evidence type="ECO:0000313" key="2">
    <source>
        <dbReference type="Proteomes" id="UP001202328"/>
    </source>
</evidence>
<evidence type="ECO:0000313" key="1">
    <source>
        <dbReference type="EMBL" id="KAI3858968.1"/>
    </source>
</evidence>
<accession>A0AAD4S3D1</accession>
<dbReference type="AlphaFoldDB" id="A0AAD4S3D1"/>
<reference evidence="1" key="1">
    <citation type="submission" date="2022-04" db="EMBL/GenBank/DDBJ databases">
        <title>A functionally conserved STORR gene fusion in Papaver species that diverged 16.8 million years ago.</title>
        <authorList>
            <person name="Catania T."/>
        </authorList>
    </citation>
    <scope>NUCLEOTIDE SEQUENCE</scope>
    <source>
        <strain evidence="1">S-188037</strain>
    </source>
</reference>
<protein>
    <submittedName>
        <fullName evidence="1">Uncharacterized protein</fullName>
    </submittedName>
</protein>
<keyword evidence="2" id="KW-1185">Reference proteome</keyword>
<organism evidence="1 2">
    <name type="scientific">Papaver atlanticum</name>
    <dbReference type="NCBI Taxonomy" id="357466"/>
    <lineage>
        <taxon>Eukaryota</taxon>
        <taxon>Viridiplantae</taxon>
        <taxon>Streptophyta</taxon>
        <taxon>Embryophyta</taxon>
        <taxon>Tracheophyta</taxon>
        <taxon>Spermatophyta</taxon>
        <taxon>Magnoliopsida</taxon>
        <taxon>Ranunculales</taxon>
        <taxon>Papaveraceae</taxon>
        <taxon>Papaveroideae</taxon>
        <taxon>Papaver</taxon>
    </lineage>
</organism>